<dbReference type="PROSITE" id="PS50110">
    <property type="entry name" value="RESPONSE_REGULATORY"/>
    <property type="match status" value="1"/>
</dbReference>
<proteinExistence type="predicted"/>
<dbReference type="SUPFAM" id="SSF52172">
    <property type="entry name" value="CheY-like"/>
    <property type="match status" value="1"/>
</dbReference>
<dbReference type="Proteomes" id="UP000318995">
    <property type="component" value="Unassembled WGS sequence"/>
</dbReference>
<dbReference type="OrthoDB" id="220475at2"/>
<dbReference type="EC" id="2.7.13.3" evidence="8"/>
<dbReference type="InterPro" id="IPR001789">
    <property type="entry name" value="Sig_transdc_resp-reg_receiver"/>
</dbReference>
<name>A0A5C5VY24_9BACT</name>
<keyword evidence="2" id="KW-0902">Two-component regulatory system</keyword>
<protein>
    <submittedName>
        <fullName evidence="8">Sensor histidine kinase RcsC</fullName>
        <ecNumber evidence="8">2.7.13.3</ecNumber>
    </submittedName>
</protein>
<keyword evidence="5" id="KW-0804">Transcription</keyword>
<dbReference type="CDD" id="cd00156">
    <property type="entry name" value="REC"/>
    <property type="match status" value="1"/>
</dbReference>
<dbReference type="InterPro" id="IPR039420">
    <property type="entry name" value="WalR-like"/>
</dbReference>
<dbReference type="PANTHER" id="PTHR48111:SF1">
    <property type="entry name" value="TWO-COMPONENT RESPONSE REGULATOR ORR33"/>
    <property type="match status" value="1"/>
</dbReference>
<organism evidence="8 9">
    <name type="scientific">Botrimarina hoheduenensis</name>
    <dbReference type="NCBI Taxonomy" id="2528000"/>
    <lineage>
        <taxon>Bacteria</taxon>
        <taxon>Pseudomonadati</taxon>
        <taxon>Planctomycetota</taxon>
        <taxon>Planctomycetia</taxon>
        <taxon>Pirellulales</taxon>
        <taxon>Lacipirellulaceae</taxon>
        <taxon>Botrimarina</taxon>
    </lineage>
</organism>
<keyword evidence="9" id="KW-1185">Reference proteome</keyword>
<dbReference type="SMART" id="SM00448">
    <property type="entry name" value="REC"/>
    <property type="match status" value="1"/>
</dbReference>
<dbReference type="GO" id="GO:0006355">
    <property type="term" value="P:regulation of DNA-templated transcription"/>
    <property type="evidence" value="ECO:0007669"/>
    <property type="project" value="TreeGrafter"/>
</dbReference>
<dbReference type="InterPro" id="IPR011006">
    <property type="entry name" value="CheY-like_superfamily"/>
</dbReference>
<dbReference type="GO" id="GO:0000976">
    <property type="term" value="F:transcription cis-regulatory region binding"/>
    <property type="evidence" value="ECO:0007669"/>
    <property type="project" value="TreeGrafter"/>
</dbReference>
<evidence type="ECO:0000313" key="8">
    <source>
        <dbReference type="EMBL" id="TWT42833.1"/>
    </source>
</evidence>
<dbReference type="EMBL" id="SJPH01000005">
    <property type="protein sequence ID" value="TWT42833.1"/>
    <property type="molecule type" value="Genomic_DNA"/>
</dbReference>
<keyword evidence="8" id="KW-0418">Kinase</keyword>
<feature type="modified residue" description="4-aspartylphosphate" evidence="6">
    <location>
        <position position="56"/>
    </location>
</feature>
<dbReference type="RefSeq" id="WP_146574708.1">
    <property type="nucleotide sequence ID" value="NZ_SJPH01000005.1"/>
</dbReference>
<dbReference type="PANTHER" id="PTHR48111">
    <property type="entry name" value="REGULATOR OF RPOS"/>
    <property type="match status" value="1"/>
</dbReference>
<keyword evidence="1 6" id="KW-0597">Phosphoprotein</keyword>
<sequence length="296" mass="32949">MVNHPHSVLVVDDEPEVRRLTVRALSAAGLACDQAGDGVTAMELIDQREYDAILTDLRMPQRHGYALCSDVLALHRPPQVMVLTALTDARLVRDLMGRGVYDVLQKPISYDVLAAKVVAMIDNTRTRSAAKAMPAPTKVSFLKQVELTLKELTELYGERLDTVFGDFDELPDPPPAIQQFIRRLAESEAAGEESAGFVPQHNERRKARATCFTTVVATPVDRLWRPICEPFKLAMRDISESGLRMLHTRATNSPFLALTWNATLLPRQQLRVVAKVMRCSACSPFYDIGGMFVMAD</sequence>
<feature type="domain" description="Response regulatory" evidence="7">
    <location>
        <begin position="7"/>
        <end position="121"/>
    </location>
</feature>
<evidence type="ECO:0000259" key="7">
    <source>
        <dbReference type="PROSITE" id="PS50110"/>
    </source>
</evidence>
<dbReference type="Pfam" id="PF00072">
    <property type="entry name" value="Response_reg"/>
    <property type="match status" value="1"/>
</dbReference>
<evidence type="ECO:0000256" key="3">
    <source>
        <dbReference type="ARBA" id="ARBA00023015"/>
    </source>
</evidence>
<dbReference type="GO" id="GO:0000156">
    <property type="term" value="F:phosphorelay response regulator activity"/>
    <property type="evidence" value="ECO:0007669"/>
    <property type="project" value="TreeGrafter"/>
</dbReference>
<evidence type="ECO:0000256" key="1">
    <source>
        <dbReference type="ARBA" id="ARBA00022553"/>
    </source>
</evidence>
<evidence type="ECO:0000256" key="4">
    <source>
        <dbReference type="ARBA" id="ARBA00023125"/>
    </source>
</evidence>
<evidence type="ECO:0000313" key="9">
    <source>
        <dbReference type="Proteomes" id="UP000318995"/>
    </source>
</evidence>
<dbReference type="Gene3D" id="3.40.50.2300">
    <property type="match status" value="1"/>
</dbReference>
<comment type="caution">
    <text evidence="8">The sequence shown here is derived from an EMBL/GenBank/DDBJ whole genome shotgun (WGS) entry which is preliminary data.</text>
</comment>
<evidence type="ECO:0000256" key="5">
    <source>
        <dbReference type="ARBA" id="ARBA00023163"/>
    </source>
</evidence>
<dbReference type="GO" id="GO:0005829">
    <property type="term" value="C:cytosol"/>
    <property type="evidence" value="ECO:0007669"/>
    <property type="project" value="TreeGrafter"/>
</dbReference>
<reference evidence="8 9" key="1">
    <citation type="submission" date="2019-02" db="EMBL/GenBank/DDBJ databases">
        <title>Deep-cultivation of Planctomycetes and their phenomic and genomic characterization uncovers novel biology.</title>
        <authorList>
            <person name="Wiegand S."/>
            <person name="Jogler M."/>
            <person name="Boedeker C."/>
            <person name="Pinto D."/>
            <person name="Vollmers J."/>
            <person name="Rivas-Marin E."/>
            <person name="Kohn T."/>
            <person name="Peeters S.H."/>
            <person name="Heuer A."/>
            <person name="Rast P."/>
            <person name="Oberbeckmann S."/>
            <person name="Bunk B."/>
            <person name="Jeske O."/>
            <person name="Meyerdierks A."/>
            <person name="Storesund J.E."/>
            <person name="Kallscheuer N."/>
            <person name="Luecker S."/>
            <person name="Lage O.M."/>
            <person name="Pohl T."/>
            <person name="Merkel B.J."/>
            <person name="Hornburger P."/>
            <person name="Mueller R.-W."/>
            <person name="Bruemmer F."/>
            <person name="Labrenz M."/>
            <person name="Spormann A.M."/>
            <person name="Op Den Camp H."/>
            <person name="Overmann J."/>
            <person name="Amann R."/>
            <person name="Jetten M.S.M."/>
            <person name="Mascher T."/>
            <person name="Medema M.H."/>
            <person name="Devos D.P."/>
            <person name="Kaster A.-K."/>
            <person name="Ovreas L."/>
            <person name="Rohde M."/>
            <person name="Galperin M.Y."/>
            <person name="Jogler C."/>
        </authorList>
    </citation>
    <scope>NUCLEOTIDE SEQUENCE [LARGE SCALE GENOMIC DNA]</scope>
    <source>
        <strain evidence="8 9">Pla111</strain>
    </source>
</reference>
<evidence type="ECO:0000256" key="2">
    <source>
        <dbReference type="ARBA" id="ARBA00023012"/>
    </source>
</evidence>
<dbReference type="AlphaFoldDB" id="A0A5C5VY24"/>
<keyword evidence="4" id="KW-0238">DNA-binding</keyword>
<gene>
    <name evidence="8" type="primary">rcsC_2</name>
    <name evidence="8" type="ORF">Pla111_24690</name>
</gene>
<keyword evidence="3" id="KW-0805">Transcription regulation</keyword>
<evidence type="ECO:0000256" key="6">
    <source>
        <dbReference type="PROSITE-ProRule" id="PRU00169"/>
    </source>
</evidence>
<dbReference type="GO" id="GO:0032993">
    <property type="term" value="C:protein-DNA complex"/>
    <property type="evidence" value="ECO:0007669"/>
    <property type="project" value="TreeGrafter"/>
</dbReference>
<accession>A0A5C5VY24</accession>
<dbReference type="GO" id="GO:0004673">
    <property type="term" value="F:protein histidine kinase activity"/>
    <property type="evidence" value="ECO:0007669"/>
    <property type="project" value="UniProtKB-EC"/>
</dbReference>
<keyword evidence="8" id="KW-0808">Transferase</keyword>